<gene>
    <name evidence="1" type="ORF">LX15_002511</name>
</gene>
<comment type="caution">
    <text evidence="1">The sequence shown here is derived from an EMBL/GenBank/DDBJ whole genome shotgun (WGS) entry which is preliminary data.</text>
</comment>
<protein>
    <submittedName>
        <fullName evidence="1">Uncharacterized protein</fullName>
    </submittedName>
</protein>
<dbReference type="Proteomes" id="UP001205311">
    <property type="component" value="Unassembled WGS sequence"/>
</dbReference>
<dbReference type="Gene3D" id="1.10.1780.10">
    <property type="entry name" value="Clp, N-terminal domain"/>
    <property type="match status" value="1"/>
</dbReference>
<keyword evidence="2" id="KW-1185">Reference proteome</keyword>
<dbReference type="InterPro" id="IPR036628">
    <property type="entry name" value="Clp_N_dom_sf"/>
</dbReference>
<evidence type="ECO:0000313" key="1">
    <source>
        <dbReference type="EMBL" id="MCP2258813.1"/>
    </source>
</evidence>
<name>A0ABT1HTG7_STRSD</name>
<sequence>MNLTEPVHKLRFMAMALAQSNHQRYMGVAHFLYPVTHMALNNVPGEDDWITVGALRRAGISCQALTVLEAEVKRIRRVWLRPRYRALKDTPEARDILTAARNGIAGPTDTVDSGHVLVSAFLPVRSAGRPQ</sequence>
<dbReference type="EMBL" id="JAMTCP010000011">
    <property type="protein sequence ID" value="MCP2258813.1"/>
    <property type="molecule type" value="Genomic_DNA"/>
</dbReference>
<evidence type="ECO:0000313" key="2">
    <source>
        <dbReference type="Proteomes" id="UP001205311"/>
    </source>
</evidence>
<dbReference type="RefSeq" id="WP_253669730.1">
    <property type="nucleotide sequence ID" value="NZ_JAMTCP010000011.1"/>
</dbReference>
<accession>A0ABT1HTG7</accession>
<organism evidence="1 2">
    <name type="scientific">Streptoalloteichus tenebrarius (strain ATCC 17920 / DSM 40477 / JCM 4838 / CBS 697.72 / NBRC 16177 / NCIMB 11028 / NRRL B-12390 / A12253. 1 / ISP 5477)</name>
    <name type="common">Streptomyces tenebrarius</name>
    <dbReference type="NCBI Taxonomy" id="1933"/>
    <lineage>
        <taxon>Bacteria</taxon>
        <taxon>Bacillati</taxon>
        <taxon>Actinomycetota</taxon>
        <taxon>Actinomycetes</taxon>
        <taxon>Pseudonocardiales</taxon>
        <taxon>Pseudonocardiaceae</taxon>
        <taxon>Streptoalloteichus</taxon>
    </lineage>
</organism>
<reference evidence="1 2" key="1">
    <citation type="submission" date="2022-06" db="EMBL/GenBank/DDBJ databases">
        <title>Genomic Encyclopedia of Archaeal and Bacterial Type Strains, Phase II (KMG-II): from individual species to whole genera.</title>
        <authorList>
            <person name="Goeker M."/>
        </authorList>
    </citation>
    <scope>NUCLEOTIDE SEQUENCE [LARGE SCALE GENOMIC DNA]</scope>
    <source>
        <strain evidence="1 2">DSM 40477</strain>
    </source>
</reference>
<proteinExistence type="predicted"/>